<name>A0A392Q008_9FABA</name>
<comment type="caution">
    <text evidence="1">The sequence shown here is derived from an EMBL/GenBank/DDBJ whole genome shotgun (WGS) entry which is preliminary data.</text>
</comment>
<proteinExistence type="predicted"/>
<dbReference type="AlphaFoldDB" id="A0A392Q008"/>
<keyword evidence="2" id="KW-1185">Reference proteome</keyword>
<protein>
    <submittedName>
        <fullName evidence="1">Uncharacterized protein</fullName>
    </submittedName>
</protein>
<accession>A0A392Q008</accession>
<organism evidence="1 2">
    <name type="scientific">Trifolium medium</name>
    <dbReference type="NCBI Taxonomy" id="97028"/>
    <lineage>
        <taxon>Eukaryota</taxon>
        <taxon>Viridiplantae</taxon>
        <taxon>Streptophyta</taxon>
        <taxon>Embryophyta</taxon>
        <taxon>Tracheophyta</taxon>
        <taxon>Spermatophyta</taxon>
        <taxon>Magnoliopsida</taxon>
        <taxon>eudicotyledons</taxon>
        <taxon>Gunneridae</taxon>
        <taxon>Pentapetalae</taxon>
        <taxon>rosids</taxon>
        <taxon>fabids</taxon>
        <taxon>Fabales</taxon>
        <taxon>Fabaceae</taxon>
        <taxon>Papilionoideae</taxon>
        <taxon>50 kb inversion clade</taxon>
        <taxon>NPAAA clade</taxon>
        <taxon>Hologalegina</taxon>
        <taxon>IRL clade</taxon>
        <taxon>Trifolieae</taxon>
        <taxon>Trifolium</taxon>
    </lineage>
</organism>
<evidence type="ECO:0000313" key="2">
    <source>
        <dbReference type="Proteomes" id="UP000265520"/>
    </source>
</evidence>
<evidence type="ECO:0000313" key="1">
    <source>
        <dbReference type="EMBL" id="MCI17733.1"/>
    </source>
</evidence>
<dbReference type="Proteomes" id="UP000265520">
    <property type="component" value="Unassembled WGS sequence"/>
</dbReference>
<dbReference type="EMBL" id="LXQA010106823">
    <property type="protein sequence ID" value="MCI17733.1"/>
    <property type="molecule type" value="Genomic_DNA"/>
</dbReference>
<sequence length="29" mass="3497">MLWTGRTRLLQWRGKVVDKVALSFRHRGE</sequence>
<feature type="non-terminal residue" evidence="1">
    <location>
        <position position="29"/>
    </location>
</feature>
<reference evidence="1 2" key="1">
    <citation type="journal article" date="2018" name="Front. Plant Sci.">
        <title>Red Clover (Trifolium pratense) and Zigzag Clover (T. medium) - A Picture of Genomic Similarities and Differences.</title>
        <authorList>
            <person name="Dluhosova J."/>
            <person name="Istvanek J."/>
            <person name="Nedelnik J."/>
            <person name="Repkova J."/>
        </authorList>
    </citation>
    <scope>NUCLEOTIDE SEQUENCE [LARGE SCALE GENOMIC DNA]</scope>
    <source>
        <strain evidence="2">cv. 10/8</strain>
        <tissue evidence="1">Leaf</tissue>
    </source>
</reference>